<dbReference type="InterPro" id="IPR032466">
    <property type="entry name" value="Metal_Hydrolase"/>
</dbReference>
<evidence type="ECO:0000256" key="2">
    <source>
        <dbReference type="ARBA" id="ARBA00004613"/>
    </source>
</evidence>
<feature type="domain" description="Adenosine deaminase" evidence="13">
    <location>
        <begin position="291"/>
        <end position="556"/>
    </location>
</feature>
<evidence type="ECO:0000256" key="5">
    <source>
        <dbReference type="ARBA" id="ARBA00018099"/>
    </source>
</evidence>
<protein>
    <recommendedName>
        <fullName evidence="5">Adenosine deaminase</fullName>
        <ecNumber evidence="4">3.5.4.4</ecNumber>
    </recommendedName>
</protein>
<dbReference type="InterPro" id="IPR006331">
    <property type="entry name" value="ADGF"/>
</dbReference>
<dbReference type="InterPro" id="IPR001365">
    <property type="entry name" value="A_deaminase_dom"/>
</dbReference>
<dbReference type="FunFam" id="3.20.20.140:FF:000017">
    <property type="entry name" value="Adenosine deaminase 2"/>
    <property type="match status" value="1"/>
</dbReference>
<dbReference type="EC" id="3.5.4.4" evidence="4"/>
<feature type="domain" description="Adenosine/AMP deaminase N-terminal" evidence="14">
    <location>
        <begin position="73"/>
        <end position="165"/>
    </location>
</feature>
<keyword evidence="7" id="KW-0479">Metal-binding</keyword>
<dbReference type="OrthoDB" id="7202371at2759"/>
<dbReference type="GeneID" id="111592729"/>
<name>A0A6J1L397_DROHY</name>
<comment type="similarity">
    <text evidence="3">Belongs to the metallo-dependent hydrolases superfamily. Adenosine and AMP deaminases family. ADGF subfamily.</text>
</comment>
<keyword evidence="9" id="KW-0378">Hydrolase</keyword>
<comment type="subcellular location">
    <subcellularLocation>
        <location evidence="2">Secreted</location>
    </subcellularLocation>
</comment>
<feature type="region of interest" description="Disordered" evidence="11">
    <location>
        <begin position="30"/>
        <end position="50"/>
    </location>
</feature>
<evidence type="ECO:0000259" key="13">
    <source>
        <dbReference type="Pfam" id="PF00962"/>
    </source>
</evidence>
<evidence type="ECO:0000256" key="9">
    <source>
        <dbReference type="ARBA" id="ARBA00022801"/>
    </source>
</evidence>
<organism evidence="15 16">
    <name type="scientific">Drosophila hydei</name>
    <name type="common">Fruit fly</name>
    <dbReference type="NCBI Taxonomy" id="7224"/>
    <lineage>
        <taxon>Eukaryota</taxon>
        <taxon>Metazoa</taxon>
        <taxon>Ecdysozoa</taxon>
        <taxon>Arthropoda</taxon>
        <taxon>Hexapoda</taxon>
        <taxon>Insecta</taxon>
        <taxon>Pterygota</taxon>
        <taxon>Neoptera</taxon>
        <taxon>Endopterygota</taxon>
        <taxon>Diptera</taxon>
        <taxon>Brachycera</taxon>
        <taxon>Muscomorpha</taxon>
        <taxon>Ephydroidea</taxon>
        <taxon>Drosophilidae</taxon>
        <taxon>Drosophila</taxon>
    </lineage>
</organism>
<dbReference type="Pfam" id="PF00962">
    <property type="entry name" value="A_deaminase"/>
    <property type="match status" value="1"/>
</dbReference>
<accession>A0A6J1L397</accession>
<keyword evidence="12" id="KW-1133">Transmembrane helix</keyword>
<dbReference type="OMA" id="IWSDYQP"/>
<evidence type="ECO:0000313" key="16">
    <source>
        <dbReference type="RefSeq" id="XP_023160886.1"/>
    </source>
</evidence>
<dbReference type="InterPro" id="IPR006330">
    <property type="entry name" value="Ado/ade_deaminase"/>
</dbReference>
<evidence type="ECO:0000256" key="10">
    <source>
        <dbReference type="ARBA" id="ARBA00047764"/>
    </source>
</evidence>
<evidence type="ECO:0000256" key="3">
    <source>
        <dbReference type="ARBA" id="ARBA00006083"/>
    </source>
</evidence>
<dbReference type="GO" id="GO:0046103">
    <property type="term" value="P:inosine biosynthetic process"/>
    <property type="evidence" value="ECO:0007669"/>
    <property type="project" value="TreeGrafter"/>
</dbReference>
<evidence type="ECO:0000259" key="14">
    <source>
        <dbReference type="Pfam" id="PF08451"/>
    </source>
</evidence>
<dbReference type="AlphaFoldDB" id="A0A6J1L397"/>
<evidence type="ECO:0000256" key="12">
    <source>
        <dbReference type="SAM" id="Phobius"/>
    </source>
</evidence>
<dbReference type="KEGG" id="dhe:111592729"/>
<keyword evidence="12" id="KW-0812">Transmembrane</keyword>
<dbReference type="GO" id="GO:0006154">
    <property type="term" value="P:adenosine catabolic process"/>
    <property type="evidence" value="ECO:0007669"/>
    <property type="project" value="InterPro"/>
</dbReference>
<keyword evidence="8" id="KW-0732">Signal</keyword>
<evidence type="ECO:0000256" key="4">
    <source>
        <dbReference type="ARBA" id="ARBA00012784"/>
    </source>
</evidence>
<dbReference type="Proteomes" id="UP000504633">
    <property type="component" value="Unplaced"/>
</dbReference>
<evidence type="ECO:0000256" key="11">
    <source>
        <dbReference type="SAM" id="MobiDB-lite"/>
    </source>
</evidence>
<keyword evidence="6" id="KW-0964">Secreted</keyword>
<dbReference type="InterPro" id="IPR013659">
    <property type="entry name" value="A_deaminase_N"/>
</dbReference>
<proteinExistence type="inferred from homology"/>
<dbReference type="CTD" id="64879"/>
<feature type="compositionally biased region" description="Basic and acidic residues" evidence="11">
    <location>
        <begin position="36"/>
        <end position="50"/>
    </location>
</feature>
<dbReference type="RefSeq" id="XP_023160886.1">
    <property type="nucleotide sequence ID" value="XM_023305118.2"/>
</dbReference>
<sequence length="574" mass="66167">MATRGNKWLLRLPKYPPRYCTTRVIGAPARTAGNTDEERNRNRTSDGDRDQPTKYATVCWHISLVILISTMILALVWTIYLSVEYYACSSEERFEKLRQDFVVRERRRRVGGKLKLNDFEEMANARLLAIKQVDEELHHIWSDYQPRPHFLSKYKMNETDLYSVLRAMPKGGLLHVHDAGMFRADRLIELTQYSNLWACVGSDGSFEDFRFSQNYPLIEPQGDYKCNWMLMSNFRQQDGNITSNKLRECLTINSNSFMSATHLANHMRRAHRLIHGLITYRPIWPTYLISMLEDFYADGVSYVELRSSLPIMYDLVGTNYTIADTANSIVSTTNIFRSIHDDFIGIKLIYAPLRDYNDSKMDTYISNARFLKENFPSFFIGFDLISLGDECNMPPLGDSLQLLHISKEIDFYFHAGESRCVNSTQDSSPDTNIIDALLLGSKRLGNSFKLPLHSEILRIMRLLKVAAEMCPLSNHYMQYVNDFSQHPAAYLIAAGYPIVIGSDYPYFWNAAPLTDDFYVAFVGIANGQANLRLLKQLAMNSFMYSALSEREKRKALSIWQHNWDQWIAGLVSQV</sequence>
<dbReference type="NCBIfam" id="TIGR01431">
    <property type="entry name" value="adm_rel"/>
    <property type="match status" value="1"/>
</dbReference>
<evidence type="ECO:0000256" key="8">
    <source>
        <dbReference type="ARBA" id="ARBA00022729"/>
    </source>
</evidence>
<comment type="cofactor">
    <cofactor evidence="1">
        <name>Zn(2+)</name>
        <dbReference type="ChEBI" id="CHEBI:29105"/>
    </cofactor>
</comment>
<gene>
    <name evidence="16" type="primary">LOC111592729</name>
</gene>
<evidence type="ECO:0000313" key="15">
    <source>
        <dbReference type="Proteomes" id="UP000504633"/>
    </source>
</evidence>
<dbReference type="GO" id="GO:0046872">
    <property type="term" value="F:metal ion binding"/>
    <property type="evidence" value="ECO:0007669"/>
    <property type="project" value="UniProtKB-KW"/>
</dbReference>
<dbReference type="Pfam" id="PF08451">
    <property type="entry name" value="A_deaminase_N"/>
    <property type="match status" value="1"/>
</dbReference>
<dbReference type="Gene3D" id="3.20.20.140">
    <property type="entry name" value="Metal-dependent hydrolases"/>
    <property type="match status" value="1"/>
</dbReference>
<reference evidence="16" key="1">
    <citation type="submission" date="2025-08" db="UniProtKB">
        <authorList>
            <consortium name="RefSeq"/>
        </authorList>
    </citation>
    <scope>IDENTIFICATION</scope>
    <source>
        <strain evidence="16">15085-1641.00</strain>
        <tissue evidence="16">Whole body</tissue>
    </source>
</reference>
<dbReference type="GO" id="GO:0004000">
    <property type="term" value="F:adenosine deaminase activity"/>
    <property type="evidence" value="ECO:0007669"/>
    <property type="project" value="InterPro"/>
</dbReference>
<evidence type="ECO:0000256" key="6">
    <source>
        <dbReference type="ARBA" id="ARBA00022525"/>
    </source>
</evidence>
<dbReference type="SUPFAM" id="SSF51556">
    <property type="entry name" value="Metallo-dependent hydrolases"/>
    <property type="match status" value="1"/>
</dbReference>
<evidence type="ECO:0000256" key="1">
    <source>
        <dbReference type="ARBA" id="ARBA00001947"/>
    </source>
</evidence>
<dbReference type="PANTHER" id="PTHR11409">
    <property type="entry name" value="ADENOSINE DEAMINASE"/>
    <property type="match status" value="1"/>
</dbReference>
<dbReference type="PANTHER" id="PTHR11409:SF39">
    <property type="entry name" value="ADENOSINE DEAMINASE 2"/>
    <property type="match status" value="1"/>
</dbReference>
<comment type="catalytic activity">
    <reaction evidence="10">
        <text>adenosine + H2O + H(+) = inosine + NH4(+)</text>
        <dbReference type="Rhea" id="RHEA:24408"/>
        <dbReference type="ChEBI" id="CHEBI:15377"/>
        <dbReference type="ChEBI" id="CHEBI:15378"/>
        <dbReference type="ChEBI" id="CHEBI:16335"/>
        <dbReference type="ChEBI" id="CHEBI:17596"/>
        <dbReference type="ChEBI" id="CHEBI:28938"/>
        <dbReference type="EC" id="3.5.4.4"/>
    </reaction>
</comment>
<keyword evidence="12" id="KW-0472">Membrane</keyword>
<feature type="transmembrane region" description="Helical" evidence="12">
    <location>
        <begin position="58"/>
        <end position="80"/>
    </location>
</feature>
<keyword evidence="15" id="KW-1185">Reference proteome</keyword>
<dbReference type="GO" id="GO:0005615">
    <property type="term" value="C:extracellular space"/>
    <property type="evidence" value="ECO:0007669"/>
    <property type="project" value="InterPro"/>
</dbReference>
<evidence type="ECO:0000256" key="7">
    <source>
        <dbReference type="ARBA" id="ARBA00022723"/>
    </source>
</evidence>